<gene>
    <name evidence="6" type="ORF">ACFO6Q_14590</name>
</gene>
<evidence type="ECO:0000256" key="1">
    <source>
        <dbReference type="ARBA" id="ARBA00023015"/>
    </source>
</evidence>
<dbReference type="RefSeq" id="WP_380021836.1">
    <property type="nucleotide sequence ID" value="NZ_JBHSHD010000010.1"/>
</dbReference>
<dbReference type="Pfam" id="PF00440">
    <property type="entry name" value="TetR_N"/>
    <property type="match status" value="1"/>
</dbReference>
<protein>
    <submittedName>
        <fullName evidence="6">TetR/AcrR family transcriptional regulator</fullName>
    </submittedName>
</protein>
<feature type="DNA-binding region" description="H-T-H motif" evidence="4">
    <location>
        <begin position="36"/>
        <end position="55"/>
    </location>
</feature>
<evidence type="ECO:0000256" key="4">
    <source>
        <dbReference type="PROSITE-ProRule" id="PRU00335"/>
    </source>
</evidence>
<keyword evidence="1" id="KW-0805">Transcription regulation</keyword>
<comment type="caution">
    <text evidence="6">The sequence shown here is derived from an EMBL/GenBank/DDBJ whole genome shotgun (WGS) entry which is preliminary data.</text>
</comment>
<dbReference type="SUPFAM" id="SSF46689">
    <property type="entry name" value="Homeodomain-like"/>
    <property type="match status" value="1"/>
</dbReference>
<dbReference type="InterPro" id="IPR036271">
    <property type="entry name" value="Tet_transcr_reg_TetR-rel_C_sf"/>
</dbReference>
<evidence type="ECO:0000259" key="5">
    <source>
        <dbReference type="PROSITE" id="PS50977"/>
    </source>
</evidence>
<name>A0ABV9QYU6_9GAMM</name>
<dbReference type="Proteomes" id="UP001595886">
    <property type="component" value="Unassembled WGS sequence"/>
</dbReference>
<dbReference type="PROSITE" id="PS50977">
    <property type="entry name" value="HTH_TETR_2"/>
    <property type="match status" value="1"/>
</dbReference>
<evidence type="ECO:0000313" key="7">
    <source>
        <dbReference type="Proteomes" id="UP001595886"/>
    </source>
</evidence>
<accession>A0ABV9QYU6</accession>
<dbReference type="Pfam" id="PF16925">
    <property type="entry name" value="TetR_C_13"/>
    <property type="match status" value="1"/>
</dbReference>
<dbReference type="SUPFAM" id="SSF48498">
    <property type="entry name" value="Tetracyclin repressor-like, C-terminal domain"/>
    <property type="match status" value="1"/>
</dbReference>
<evidence type="ECO:0000256" key="2">
    <source>
        <dbReference type="ARBA" id="ARBA00023125"/>
    </source>
</evidence>
<dbReference type="InterPro" id="IPR011075">
    <property type="entry name" value="TetR_C"/>
</dbReference>
<evidence type="ECO:0000313" key="6">
    <source>
        <dbReference type="EMBL" id="MFC4821559.1"/>
    </source>
</evidence>
<dbReference type="Gene3D" id="1.10.10.60">
    <property type="entry name" value="Homeodomain-like"/>
    <property type="match status" value="1"/>
</dbReference>
<dbReference type="PANTHER" id="PTHR47506">
    <property type="entry name" value="TRANSCRIPTIONAL REGULATORY PROTEIN"/>
    <property type="match status" value="1"/>
</dbReference>
<dbReference type="Gene3D" id="1.10.357.10">
    <property type="entry name" value="Tetracycline Repressor, domain 2"/>
    <property type="match status" value="1"/>
</dbReference>
<reference evidence="7" key="1">
    <citation type="journal article" date="2019" name="Int. J. Syst. Evol. Microbiol.">
        <title>The Global Catalogue of Microorganisms (GCM) 10K type strain sequencing project: providing services to taxonomists for standard genome sequencing and annotation.</title>
        <authorList>
            <consortium name="The Broad Institute Genomics Platform"/>
            <consortium name="The Broad Institute Genome Sequencing Center for Infectious Disease"/>
            <person name="Wu L."/>
            <person name="Ma J."/>
        </authorList>
    </citation>
    <scope>NUCLEOTIDE SEQUENCE [LARGE SCALE GENOMIC DNA]</scope>
    <source>
        <strain evidence="7">CCUG 30340</strain>
    </source>
</reference>
<dbReference type="InterPro" id="IPR009057">
    <property type="entry name" value="Homeodomain-like_sf"/>
</dbReference>
<organism evidence="6 7">
    <name type="scientific">Dokdonella ginsengisoli</name>
    <dbReference type="NCBI Taxonomy" id="363846"/>
    <lineage>
        <taxon>Bacteria</taxon>
        <taxon>Pseudomonadati</taxon>
        <taxon>Pseudomonadota</taxon>
        <taxon>Gammaproteobacteria</taxon>
        <taxon>Lysobacterales</taxon>
        <taxon>Rhodanobacteraceae</taxon>
        <taxon>Dokdonella</taxon>
    </lineage>
</organism>
<sequence>MQADHRAATAKGAATRGHIVDRALEMVRVGGFDGLSIGSVAQTAAMSKSGVFAHFGSREELQLAVLDAAAERFTREVFVPALRAPRGLARLRAIVAHWLEWLRLSEGGCPMVGAAVEFDDRPGPVRERVVFYEERLRAELVRAVRMAVESGELRADTDAEQVAFELFAIALASHHDFRLLGDASPRGARALERLIDSHRV</sequence>
<keyword evidence="2 4" id="KW-0238">DNA-binding</keyword>
<evidence type="ECO:0000256" key="3">
    <source>
        <dbReference type="ARBA" id="ARBA00023163"/>
    </source>
</evidence>
<keyword evidence="7" id="KW-1185">Reference proteome</keyword>
<feature type="domain" description="HTH tetR-type" evidence="5">
    <location>
        <begin position="13"/>
        <end position="73"/>
    </location>
</feature>
<keyword evidence="3" id="KW-0804">Transcription</keyword>
<dbReference type="PANTHER" id="PTHR47506:SF6">
    <property type="entry name" value="HTH-TYPE TRANSCRIPTIONAL REPRESSOR NEMR"/>
    <property type="match status" value="1"/>
</dbReference>
<dbReference type="EMBL" id="JBHSHD010000010">
    <property type="protein sequence ID" value="MFC4821559.1"/>
    <property type="molecule type" value="Genomic_DNA"/>
</dbReference>
<proteinExistence type="predicted"/>
<dbReference type="InterPro" id="IPR001647">
    <property type="entry name" value="HTH_TetR"/>
</dbReference>